<evidence type="ECO:0000256" key="4">
    <source>
        <dbReference type="ARBA" id="ARBA00023163"/>
    </source>
</evidence>
<dbReference type="InterPro" id="IPR036388">
    <property type="entry name" value="WH-like_DNA-bd_sf"/>
</dbReference>
<keyword evidence="7" id="KW-1185">Reference proteome</keyword>
<sequence>MFITEIAKTGSIVNTSDRLFVSSPAISLAISSLEEELGVKIFERSRNGLEPTEIGKKLIIAAQEILNQIEKFKQEAKSDSSEIEETLSISAVQSLCRSIIPKTSAVLKAKFPKITLQIKEAHPS</sequence>
<evidence type="ECO:0000256" key="2">
    <source>
        <dbReference type="ARBA" id="ARBA00023015"/>
    </source>
</evidence>
<keyword evidence="2" id="KW-0805">Transcription regulation</keyword>
<keyword evidence="4" id="KW-0804">Transcription</keyword>
<protein>
    <submittedName>
        <fullName evidence="6">LysR family transcriptional regulator</fullName>
    </submittedName>
</protein>
<gene>
    <name evidence="6" type="ORF">NDK43_20310</name>
</gene>
<dbReference type="EMBL" id="JAMQCR010000002">
    <property type="protein sequence ID" value="MCM2534262.1"/>
    <property type="molecule type" value="Genomic_DNA"/>
</dbReference>
<reference evidence="6 7" key="1">
    <citation type="submission" date="2022-06" db="EMBL/GenBank/DDBJ databases">
        <authorList>
            <person name="Jeon C.O."/>
        </authorList>
    </citation>
    <scope>NUCLEOTIDE SEQUENCE [LARGE SCALE GENOMIC DNA]</scope>
    <source>
        <strain evidence="6 7">KCTC 13943</strain>
    </source>
</reference>
<comment type="caution">
    <text evidence="6">The sequence shown here is derived from an EMBL/GenBank/DDBJ whole genome shotgun (WGS) entry which is preliminary data.</text>
</comment>
<comment type="similarity">
    <text evidence="1">Belongs to the LysR transcriptional regulatory family.</text>
</comment>
<evidence type="ECO:0000256" key="1">
    <source>
        <dbReference type="ARBA" id="ARBA00009437"/>
    </source>
</evidence>
<dbReference type="PROSITE" id="PS50931">
    <property type="entry name" value="HTH_LYSR"/>
    <property type="match status" value="1"/>
</dbReference>
<dbReference type="PANTHER" id="PTHR30126">
    <property type="entry name" value="HTH-TYPE TRANSCRIPTIONAL REGULATOR"/>
    <property type="match status" value="1"/>
</dbReference>
<organism evidence="6 7">
    <name type="scientific">Neobacillus pocheonensis</name>
    <dbReference type="NCBI Taxonomy" id="363869"/>
    <lineage>
        <taxon>Bacteria</taxon>
        <taxon>Bacillati</taxon>
        <taxon>Bacillota</taxon>
        <taxon>Bacilli</taxon>
        <taxon>Bacillales</taxon>
        <taxon>Bacillaceae</taxon>
        <taxon>Neobacillus</taxon>
    </lineage>
</organism>
<feature type="domain" description="HTH lysR-type" evidence="5">
    <location>
        <begin position="1"/>
        <end position="52"/>
    </location>
</feature>
<dbReference type="InterPro" id="IPR036390">
    <property type="entry name" value="WH_DNA-bd_sf"/>
</dbReference>
<evidence type="ECO:0000313" key="6">
    <source>
        <dbReference type="EMBL" id="MCM2534262.1"/>
    </source>
</evidence>
<accession>A0ABT0WGT0</accession>
<dbReference type="InterPro" id="IPR000847">
    <property type="entry name" value="LysR_HTH_N"/>
</dbReference>
<evidence type="ECO:0000313" key="7">
    <source>
        <dbReference type="Proteomes" id="UP001523262"/>
    </source>
</evidence>
<evidence type="ECO:0000259" key="5">
    <source>
        <dbReference type="PROSITE" id="PS50931"/>
    </source>
</evidence>
<dbReference type="Gene3D" id="3.40.190.10">
    <property type="entry name" value="Periplasmic binding protein-like II"/>
    <property type="match status" value="1"/>
</dbReference>
<name>A0ABT0WGT0_9BACI</name>
<dbReference type="Proteomes" id="UP001523262">
    <property type="component" value="Unassembled WGS sequence"/>
</dbReference>
<dbReference type="Gene3D" id="1.10.10.10">
    <property type="entry name" value="Winged helix-like DNA-binding domain superfamily/Winged helix DNA-binding domain"/>
    <property type="match status" value="1"/>
</dbReference>
<dbReference type="PANTHER" id="PTHR30126:SF40">
    <property type="entry name" value="HTH-TYPE TRANSCRIPTIONAL REGULATOR GLTR"/>
    <property type="match status" value="1"/>
</dbReference>
<dbReference type="Pfam" id="PF00126">
    <property type="entry name" value="HTH_1"/>
    <property type="match status" value="1"/>
</dbReference>
<proteinExistence type="inferred from homology"/>
<evidence type="ECO:0000256" key="3">
    <source>
        <dbReference type="ARBA" id="ARBA00023125"/>
    </source>
</evidence>
<keyword evidence="3" id="KW-0238">DNA-binding</keyword>
<dbReference type="SUPFAM" id="SSF46785">
    <property type="entry name" value="Winged helix' DNA-binding domain"/>
    <property type="match status" value="1"/>
</dbReference>